<reference evidence="1 2" key="1">
    <citation type="submission" date="2020-08" db="EMBL/GenBank/DDBJ databases">
        <title>Genomic Encyclopedia of Type Strains, Phase IV (KMG-IV): sequencing the most valuable type-strain genomes for metagenomic binning, comparative biology and taxonomic classification.</title>
        <authorList>
            <person name="Goeker M."/>
        </authorList>
    </citation>
    <scope>NUCLEOTIDE SEQUENCE [LARGE SCALE GENOMIC DNA]</scope>
    <source>
        <strain evidence="1 2">DSM 100039</strain>
    </source>
</reference>
<gene>
    <name evidence="1" type="ORF">HNQ71_003976</name>
</gene>
<comment type="caution">
    <text evidence="1">The sequence shown here is derived from an EMBL/GenBank/DDBJ whole genome shotgun (WGS) entry which is preliminary data.</text>
</comment>
<name>A0A841PMB3_9HYPH</name>
<evidence type="ECO:0000313" key="2">
    <source>
        <dbReference type="Proteomes" id="UP000556329"/>
    </source>
</evidence>
<dbReference type="AlphaFoldDB" id="A0A841PMB3"/>
<accession>A0A841PMB3</accession>
<dbReference type="EMBL" id="JACHEF010000003">
    <property type="protein sequence ID" value="MBB6411302.1"/>
    <property type="molecule type" value="Genomic_DNA"/>
</dbReference>
<keyword evidence="2" id="KW-1185">Reference proteome</keyword>
<sequence>MSRADIAACASLGHQGKGGLAKLALDASRSNSADCGRFAFSR</sequence>
<protein>
    <submittedName>
        <fullName evidence="1">Uncharacterized protein</fullName>
    </submittedName>
</protein>
<dbReference type="RefSeq" id="WP_281391388.1">
    <property type="nucleotide sequence ID" value="NZ_JACHEF010000003.1"/>
</dbReference>
<evidence type="ECO:0000313" key="1">
    <source>
        <dbReference type="EMBL" id="MBB6411302.1"/>
    </source>
</evidence>
<dbReference type="Proteomes" id="UP000556329">
    <property type="component" value="Unassembled WGS sequence"/>
</dbReference>
<proteinExistence type="predicted"/>
<organism evidence="1 2">
    <name type="scientific">Mesorhizobium sangaii</name>
    <dbReference type="NCBI Taxonomy" id="505389"/>
    <lineage>
        <taxon>Bacteria</taxon>
        <taxon>Pseudomonadati</taxon>
        <taxon>Pseudomonadota</taxon>
        <taxon>Alphaproteobacteria</taxon>
        <taxon>Hyphomicrobiales</taxon>
        <taxon>Phyllobacteriaceae</taxon>
        <taxon>Mesorhizobium</taxon>
    </lineage>
</organism>